<comment type="caution">
    <text evidence="7">The sequence shown here is derived from an EMBL/GenBank/DDBJ whole genome shotgun (WGS) entry which is preliminary data.</text>
</comment>
<dbReference type="GO" id="GO:0009060">
    <property type="term" value="P:aerobic respiration"/>
    <property type="evidence" value="ECO:0007669"/>
    <property type="project" value="TreeGrafter"/>
</dbReference>
<organism evidence="7 8">
    <name type="scientific">Taibaiella chishuiensis</name>
    <dbReference type="NCBI Taxonomy" id="1434707"/>
    <lineage>
        <taxon>Bacteria</taxon>
        <taxon>Pseudomonadati</taxon>
        <taxon>Bacteroidota</taxon>
        <taxon>Chitinophagia</taxon>
        <taxon>Chitinophagales</taxon>
        <taxon>Chitinophagaceae</taxon>
        <taxon>Taibaiella</taxon>
    </lineage>
</organism>
<keyword evidence="5 6" id="KW-0520">NAD</keyword>
<comment type="catalytic activity">
    <reaction evidence="5">
        <text>a quinone + NADH + 5 H(+)(in) = a quinol + NAD(+) + 4 H(+)(out)</text>
        <dbReference type="Rhea" id="RHEA:57888"/>
        <dbReference type="ChEBI" id="CHEBI:15378"/>
        <dbReference type="ChEBI" id="CHEBI:24646"/>
        <dbReference type="ChEBI" id="CHEBI:57540"/>
        <dbReference type="ChEBI" id="CHEBI:57945"/>
        <dbReference type="ChEBI" id="CHEBI:132124"/>
    </reaction>
</comment>
<dbReference type="GO" id="GO:0048038">
    <property type="term" value="F:quinone binding"/>
    <property type="evidence" value="ECO:0007669"/>
    <property type="project" value="UniProtKB-KW"/>
</dbReference>
<evidence type="ECO:0000256" key="3">
    <source>
        <dbReference type="ARBA" id="ARBA00022989"/>
    </source>
</evidence>
<dbReference type="AlphaFoldDB" id="A0A2P8D9Z0"/>
<feature type="transmembrane region" description="Helical" evidence="5">
    <location>
        <begin position="125"/>
        <end position="148"/>
    </location>
</feature>
<feature type="transmembrane region" description="Helical" evidence="5">
    <location>
        <begin position="339"/>
        <end position="358"/>
    </location>
</feature>
<reference evidence="7 8" key="1">
    <citation type="submission" date="2018-03" db="EMBL/GenBank/DDBJ databases">
        <title>Genomic Encyclopedia of Type Strains, Phase III (KMG-III): the genomes of soil and plant-associated and newly described type strains.</title>
        <authorList>
            <person name="Whitman W."/>
        </authorList>
    </citation>
    <scope>NUCLEOTIDE SEQUENCE [LARGE SCALE GENOMIC DNA]</scope>
    <source>
        <strain evidence="7 8">CGMCC 1.12700</strain>
    </source>
</reference>
<accession>A0A2P8D9Z0</accession>
<evidence type="ECO:0000256" key="4">
    <source>
        <dbReference type="ARBA" id="ARBA00023136"/>
    </source>
</evidence>
<dbReference type="EMBL" id="PYGD01000001">
    <property type="protein sequence ID" value="PSK94017.1"/>
    <property type="molecule type" value="Genomic_DNA"/>
</dbReference>
<dbReference type="NCBIfam" id="NF004741">
    <property type="entry name" value="PRK06076.1-2"/>
    <property type="match status" value="1"/>
</dbReference>
<evidence type="ECO:0000313" key="7">
    <source>
        <dbReference type="EMBL" id="PSK94017.1"/>
    </source>
</evidence>
<keyword evidence="8" id="KW-1185">Reference proteome</keyword>
<comment type="subunit">
    <text evidence="5">NDH-1 is composed of 14 different subunits. Subunits NuoA, H, J, K, L, M, N constitute the membrane sector of the complex.</text>
</comment>
<evidence type="ECO:0000313" key="8">
    <source>
        <dbReference type="Proteomes" id="UP000240572"/>
    </source>
</evidence>
<keyword evidence="5" id="KW-1003">Cell membrane</keyword>
<dbReference type="Proteomes" id="UP000240572">
    <property type="component" value="Unassembled WGS sequence"/>
</dbReference>
<feature type="transmembrane region" description="Helical" evidence="5">
    <location>
        <begin position="296"/>
        <end position="319"/>
    </location>
</feature>
<comment type="subcellular location">
    <subcellularLocation>
        <location evidence="5 6">Cell membrane</location>
        <topology evidence="5 6">Multi-pass membrane protein</topology>
    </subcellularLocation>
    <subcellularLocation>
        <location evidence="1">Membrane</location>
        <topology evidence="1">Multi-pass membrane protein</topology>
    </subcellularLocation>
</comment>
<name>A0A2P8D9Z0_9BACT</name>
<protein>
    <recommendedName>
        <fullName evidence="5">NADH-quinone oxidoreductase subunit H</fullName>
        <ecNumber evidence="5">7.1.1.-</ecNumber>
    </recommendedName>
    <alternativeName>
        <fullName evidence="5">NADH dehydrogenase I subunit H</fullName>
    </alternativeName>
    <alternativeName>
        <fullName evidence="5">NDH-1 subunit H</fullName>
    </alternativeName>
</protein>
<dbReference type="InterPro" id="IPR018086">
    <property type="entry name" value="NADH_UbQ_OxRdtase_su1_CS"/>
</dbReference>
<keyword evidence="2 5" id="KW-0812">Transmembrane</keyword>
<feature type="transmembrane region" description="Helical" evidence="5">
    <location>
        <begin position="209"/>
        <end position="227"/>
    </location>
</feature>
<dbReference type="PANTHER" id="PTHR11432:SF3">
    <property type="entry name" value="NADH-UBIQUINONE OXIDOREDUCTASE CHAIN 1"/>
    <property type="match status" value="1"/>
</dbReference>
<keyword evidence="3 5" id="KW-1133">Transmembrane helix</keyword>
<dbReference type="PANTHER" id="PTHR11432">
    <property type="entry name" value="NADH DEHYDROGENASE SUBUNIT 1"/>
    <property type="match status" value="1"/>
</dbReference>
<comment type="function">
    <text evidence="5">NDH-1 shuttles electrons from NADH, via FMN and iron-sulfur (Fe-S) centers, to quinones in the respiratory chain. The immediate electron acceptor for the enzyme in this species is believed to be ubiquinone. Couples the redox reaction to proton translocation (for every two electrons transferred, four hydrogen ions are translocated across the cytoplasmic membrane), and thus conserves the redox energy in a proton gradient. This subunit may bind ubiquinone.</text>
</comment>
<keyword evidence="5" id="KW-1278">Translocase</keyword>
<dbReference type="PROSITE" id="PS00668">
    <property type="entry name" value="COMPLEX1_ND1_2"/>
    <property type="match status" value="1"/>
</dbReference>
<feature type="transmembrane region" description="Helical" evidence="5">
    <location>
        <begin position="254"/>
        <end position="276"/>
    </location>
</feature>
<feature type="transmembrane region" description="Helical" evidence="5">
    <location>
        <begin position="15"/>
        <end position="34"/>
    </location>
</feature>
<evidence type="ECO:0000256" key="2">
    <source>
        <dbReference type="ARBA" id="ARBA00022692"/>
    </source>
</evidence>
<dbReference type="GO" id="GO:0016655">
    <property type="term" value="F:oxidoreductase activity, acting on NAD(P)H, quinone or similar compound as acceptor"/>
    <property type="evidence" value="ECO:0007669"/>
    <property type="project" value="UniProtKB-UniRule"/>
</dbReference>
<evidence type="ECO:0000256" key="6">
    <source>
        <dbReference type="RuleBase" id="RU000471"/>
    </source>
</evidence>
<keyword evidence="4 5" id="KW-0472">Membrane</keyword>
<dbReference type="HAMAP" id="MF_01350">
    <property type="entry name" value="NDH1_NuoH"/>
    <property type="match status" value="1"/>
</dbReference>
<comment type="similarity">
    <text evidence="5 6">Belongs to the complex I subunit 1 family.</text>
</comment>
<dbReference type="RefSeq" id="WP_181358282.1">
    <property type="nucleotide sequence ID" value="NZ_PYGD01000001.1"/>
</dbReference>
<proteinExistence type="inferred from homology"/>
<feature type="transmembrane region" description="Helical" evidence="5">
    <location>
        <begin position="169"/>
        <end position="189"/>
    </location>
</feature>
<evidence type="ECO:0000256" key="5">
    <source>
        <dbReference type="HAMAP-Rule" id="MF_01350"/>
    </source>
</evidence>
<evidence type="ECO:0000256" key="1">
    <source>
        <dbReference type="ARBA" id="ARBA00004141"/>
    </source>
</evidence>
<dbReference type="GO" id="GO:0005886">
    <property type="term" value="C:plasma membrane"/>
    <property type="evidence" value="ECO:0007669"/>
    <property type="project" value="UniProtKB-SubCell"/>
</dbReference>
<dbReference type="GO" id="GO:0003954">
    <property type="term" value="F:NADH dehydrogenase activity"/>
    <property type="evidence" value="ECO:0007669"/>
    <property type="project" value="TreeGrafter"/>
</dbReference>
<feature type="transmembrane region" description="Helical" evidence="5">
    <location>
        <begin position="82"/>
        <end position="105"/>
    </location>
</feature>
<dbReference type="EC" id="7.1.1.-" evidence="5"/>
<dbReference type="Pfam" id="PF00146">
    <property type="entry name" value="NADHdh"/>
    <property type="match status" value="1"/>
</dbReference>
<keyword evidence="5" id="KW-0874">Quinone</keyword>
<gene>
    <name evidence="5" type="primary">nuoH</name>
    <name evidence="7" type="ORF">B0I18_101167</name>
</gene>
<sequence length="360" mass="40030">MLLLSIDWIFIIEKVALILVIILASFGIAAYATWGERKVAAIMQDRIGPARAGIFGLLQPLADGGKLFFKEEIVPDRSTKTLFILGPALFMITALMTSAVIPWGPDFTISTDSGIRTVSLQVADINIGILYIFGVVSLGIYGVMLGGWSSNNKFSLLSAIRAASQSISYELAMGLSLIAVLMLTGSLSLRDIVSQQHGFWQDGYFSWNFFKQPVAFLVFLVCTFAELNRAPFDMPECESELNMGYHQEYSSMKLGLYLFAEYINMFISSAVLSTVFFGGYNFPWMDQVASAVPSGLFSLICVSVLMIKVIGFILFFMFIRWTLPRFRYDQLLNLGWKGLIPLALLNLVITGGVILFFFNK</sequence>
<dbReference type="InterPro" id="IPR001694">
    <property type="entry name" value="NADH_UbQ_OxRdtase_su1/FPO"/>
</dbReference>
<keyword evidence="5" id="KW-0830">Ubiquinone</keyword>